<dbReference type="RefSeq" id="WP_142052705.1">
    <property type="nucleotide sequence ID" value="NZ_VFPA01000001.1"/>
</dbReference>
<evidence type="ECO:0000313" key="4">
    <source>
        <dbReference type="EMBL" id="TQM16032.1"/>
    </source>
</evidence>
<gene>
    <name evidence="4" type="ORF">FB558_2834</name>
</gene>
<dbReference type="InterPro" id="IPR052913">
    <property type="entry name" value="Glycopeptide_resist_protein"/>
</dbReference>
<dbReference type="AlphaFoldDB" id="A0A543E386"/>
<feature type="region of interest" description="Disordered" evidence="1">
    <location>
        <begin position="1"/>
        <end position="247"/>
    </location>
</feature>
<evidence type="ECO:0000256" key="1">
    <source>
        <dbReference type="SAM" id="MobiDB-lite"/>
    </source>
</evidence>
<keyword evidence="2" id="KW-0812">Transmembrane</keyword>
<feature type="compositionally biased region" description="Low complexity" evidence="1">
    <location>
        <begin position="146"/>
        <end position="166"/>
    </location>
</feature>
<dbReference type="EMBL" id="VFPA01000001">
    <property type="protein sequence ID" value="TQM16032.1"/>
    <property type="molecule type" value="Genomic_DNA"/>
</dbReference>
<feature type="domain" description="YoaR-like putative peptidoglycan binding" evidence="3">
    <location>
        <begin position="475"/>
        <end position="557"/>
    </location>
</feature>
<name>A0A543E386_9PSEU</name>
<comment type="caution">
    <text evidence="4">The sequence shown here is derived from an EMBL/GenBank/DDBJ whole genome shotgun (WGS) entry which is preliminary data.</text>
</comment>
<organism evidence="4 5">
    <name type="scientific">Pseudonocardia kunmingensis</name>
    <dbReference type="NCBI Taxonomy" id="630975"/>
    <lineage>
        <taxon>Bacteria</taxon>
        <taxon>Bacillati</taxon>
        <taxon>Actinomycetota</taxon>
        <taxon>Actinomycetes</taxon>
        <taxon>Pseudonocardiales</taxon>
        <taxon>Pseudonocardiaceae</taxon>
        <taxon>Pseudonocardia</taxon>
    </lineage>
</organism>
<feature type="compositionally biased region" description="Gly residues" evidence="1">
    <location>
        <begin position="234"/>
        <end position="243"/>
    </location>
</feature>
<keyword evidence="5" id="KW-1185">Reference proteome</keyword>
<dbReference type="OrthoDB" id="9813301at2"/>
<sequence length="799" mass="81588">MTQNGHGAAEAHGSGSAGGTEQAAPGERGQAPDEVAAVPGGAGTGGEQPARPSPSPRPAPGPRDDAEDDSESPTVRTPSGRAGSAPPAGPPSGRPGNDQVPNGHAPAGQAPAVQAPAGQAPNGQASNGHLANGQAPNGQLATGQVPNGRVPNGAPNGPAGSGEANGHPSGGEAATVAVPAGRASWPPADAEATQVLPRTPSRPVVEQATERIPVAARPPVDPPTRVGGMNDFDGPGGPGGPGGRRGRGRRRLLVLSAVVVGLGLLYVGDLLLSSGSVPRGVTVAGVGVGGMSLADAEERLRAEIGPRTEAPIPVTVGDVRGEIEPVAAGLSVDWAGTLEQAGSQPLNPITRITSFFSEREVGVVTSADPTALSQALEQLGPVVDREPVEGSVRFEGTQPQPVDPQPGQRLDVPASAEVLQREWANGNAVALPLTELPATTTAEDVTTAIEQVARPAVAAPVTVIGENDVRGELTPEVIAASLSFVAANGDLVPELNQQAVQDALAPQMAASEVPGRDATFEFSGGRPVVVPSQDGRGVDYEATLAQLLDVLAGPPPREITAVYADQPAEVTTEELQALGNPEVIGEFTTGGFAADSGVNIRRAAQLINGTVVQPGETFSLDDATGPRTAANGYVEAGVIQDGRSSRGIAGGASQVSTTLYNAAYFAGMTLVEHQAHSYYISRYPAGREATIATGAIDNRFRNDNPTPVLIRTVWTPTALTVQIFGQRQFEVTGSFGPRTKPTEPNELTLPAGEDCHPSNGSPGFTITDTRTLRNVSTGETRTETITTRYNPAPRIVCEE</sequence>
<accession>A0A543E386</accession>
<feature type="compositionally biased region" description="Low complexity" evidence="1">
    <location>
        <begin position="103"/>
        <end position="125"/>
    </location>
</feature>
<feature type="compositionally biased region" description="Polar residues" evidence="1">
    <location>
        <begin position="126"/>
        <end position="145"/>
    </location>
</feature>
<keyword evidence="2" id="KW-1133">Transmembrane helix</keyword>
<dbReference type="PANTHER" id="PTHR35788">
    <property type="entry name" value="EXPORTED PROTEIN-RELATED"/>
    <property type="match status" value="1"/>
</dbReference>
<evidence type="ECO:0000256" key="2">
    <source>
        <dbReference type="SAM" id="Phobius"/>
    </source>
</evidence>
<dbReference type="PANTHER" id="PTHR35788:SF1">
    <property type="entry name" value="EXPORTED PROTEIN"/>
    <property type="match status" value="1"/>
</dbReference>
<feature type="compositionally biased region" description="Pro residues" evidence="1">
    <location>
        <begin position="51"/>
        <end position="61"/>
    </location>
</feature>
<dbReference type="Proteomes" id="UP000315677">
    <property type="component" value="Unassembled WGS sequence"/>
</dbReference>
<protein>
    <submittedName>
        <fullName evidence="4">Vancomycin resistance protein YoaR</fullName>
    </submittedName>
</protein>
<evidence type="ECO:0000313" key="5">
    <source>
        <dbReference type="Proteomes" id="UP000315677"/>
    </source>
</evidence>
<keyword evidence="2" id="KW-0472">Membrane</keyword>
<evidence type="ECO:0000259" key="3">
    <source>
        <dbReference type="Pfam" id="PF12229"/>
    </source>
</evidence>
<proteinExistence type="predicted"/>
<dbReference type="InterPro" id="IPR007391">
    <property type="entry name" value="Vancomycin_resist_VanW"/>
</dbReference>
<dbReference type="Pfam" id="PF12229">
    <property type="entry name" value="PG_binding_4"/>
    <property type="match status" value="1"/>
</dbReference>
<reference evidence="4 5" key="1">
    <citation type="submission" date="2019-06" db="EMBL/GenBank/DDBJ databases">
        <title>Sequencing the genomes of 1000 actinobacteria strains.</title>
        <authorList>
            <person name="Klenk H.-P."/>
        </authorList>
    </citation>
    <scope>NUCLEOTIDE SEQUENCE [LARGE SCALE GENOMIC DNA]</scope>
    <source>
        <strain evidence="4 5">DSM 45301</strain>
    </source>
</reference>
<dbReference type="InterPro" id="IPR022029">
    <property type="entry name" value="YoaR-like_PG-bd"/>
</dbReference>
<dbReference type="Pfam" id="PF04294">
    <property type="entry name" value="VanW"/>
    <property type="match status" value="1"/>
</dbReference>
<feature type="transmembrane region" description="Helical" evidence="2">
    <location>
        <begin position="252"/>
        <end position="272"/>
    </location>
</feature>
<feature type="compositionally biased region" description="Low complexity" evidence="1">
    <location>
        <begin position="1"/>
        <end position="14"/>
    </location>
</feature>